<dbReference type="EMBL" id="RCSX01000007">
    <property type="protein sequence ID" value="KAF7932888.1"/>
    <property type="molecule type" value="Genomic_DNA"/>
</dbReference>
<accession>A0ABQ7IST8</accession>
<keyword evidence="2" id="KW-1185">Reference proteome</keyword>
<dbReference type="GeneID" id="62230961"/>
<reference evidence="1 2" key="1">
    <citation type="journal article" date="2020" name="Genome Biol. Evol.">
        <title>Comparative genomics of Sclerotiniaceae.</title>
        <authorList>
            <person name="Valero Jimenez C.A."/>
            <person name="Steentjes M."/>
            <person name="Scholten O.E."/>
            <person name="Van Kan J.A.L."/>
        </authorList>
    </citation>
    <scope>NUCLEOTIDE SEQUENCE [LARGE SCALE GENOMIC DNA]</scope>
    <source>
        <strain evidence="1 2">B1</strain>
    </source>
</reference>
<name>A0ABQ7IST8_9HELO</name>
<evidence type="ECO:0000313" key="1">
    <source>
        <dbReference type="EMBL" id="KAF7932888.1"/>
    </source>
</evidence>
<comment type="caution">
    <text evidence="1">The sequence shown here is derived from an EMBL/GenBank/DDBJ whole genome shotgun (WGS) entry which is preliminary data.</text>
</comment>
<organism evidence="1 2">
    <name type="scientific">Botrytis deweyae</name>
    <dbReference type="NCBI Taxonomy" id="2478750"/>
    <lineage>
        <taxon>Eukaryota</taxon>
        <taxon>Fungi</taxon>
        <taxon>Dikarya</taxon>
        <taxon>Ascomycota</taxon>
        <taxon>Pezizomycotina</taxon>
        <taxon>Leotiomycetes</taxon>
        <taxon>Helotiales</taxon>
        <taxon>Sclerotiniaceae</taxon>
        <taxon>Botrytis</taxon>
    </lineage>
</organism>
<dbReference type="Proteomes" id="UP000783213">
    <property type="component" value="Unassembled WGS sequence"/>
</dbReference>
<dbReference type="RefSeq" id="XP_038812280.1">
    <property type="nucleotide sequence ID" value="XM_038951807.1"/>
</dbReference>
<proteinExistence type="predicted"/>
<sequence>MEIYSFPGGVYISSLLVERNYQCPYPSCPKGGFSFATLNGGSSCPTLNGLKTHIITDARATGKSEQQLSIRSYLLELINGSRMSSRLVGRLEYPIPGSENMMSLRRVVKERNGVPLLLASPNPAPCEAGELKSMLSGPNPAPCKASELKSMLCGLNPVPCEAGELKSMLFGLNPVPCEISLLKQEASKLKSILFGLSPMPYEANKLKSMLFGLNTVSYKTSLLEGEAGKLKSMLSGLNPAPCETSLLEGEAGLKPLLSFRRMRGVTRRSYWIPIIILYPDLVTHTY</sequence>
<protein>
    <submittedName>
        <fullName evidence="1">Uncharacterized protein</fullName>
    </submittedName>
</protein>
<gene>
    <name evidence="1" type="ORF">EAE98_004187</name>
</gene>
<evidence type="ECO:0000313" key="2">
    <source>
        <dbReference type="Proteomes" id="UP000783213"/>
    </source>
</evidence>